<accession>A0A200Q135</accession>
<evidence type="ECO:0000256" key="1">
    <source>
        <dbReference type="SAM" id="MobiDB-lite"/>
    </source>
</evidence>
<dbReference type="InterPro" id="IPR044730">
    <property type="entry name" value="RNase_H-like_dom_plant"/>
</dbReference>
<organism evidence="3 4">
    <name type="scientific">Macleaya cordata</name>
    <name type="common">Five-seeded plume-poppy</name>
    <name type="synonym">Bocconia cordata</name>
    <dbReference type="NCBI Taxonomy" id="56857"/>
    <lineage>
        <taxon>Eukaryota</taxon>
        <taxon>Viridiplantae</taxon>
        <taxon>Streptophyta</taxon>
        <taxon>Embryophyta</taxon>
        <taxon>Tracheophyta</taxon>
        <taxon>Spermatophyta</taxon>
        <taxon>Magnoliopsida</taxon>
        <taxon>Ranunculales</taxon>
        <taxon>Papaveraceae</taxon>
        <taxon>Papaveroideae</taxon>
        <taxon>Macleaya</taxon>
    </lineage>
</organism>
<dbReference type="PANTHER" id="PTHR47723">
    <property type="entry name" value="OS05G0353850 PROTEIN"/>
    <property type="match status" value="1"/>
</dbReference>
<evidence type="ECO:0000313" key="3">
    <source>
        <dbReference type="EMBL" id="OVA04174.1"/>
    </source>
</evidence>
<gene>
    <name evidence="3" type="ORF">BVC80_8707g21</name>
</gene>
<feature type="domain" description="RNase H type-1" evidence="2">
    <location>
        <begin position="25"/>
        <end position="108"/>
    </location>
</feature>
<dbReference type="InParanoid" id="A0A200Q135"/>
<dbReference type="InterPro" id="IPR012337">
    <property type="entry name" value="RNaseH-like_sf"/>
</dbReference>
<dbReference type="Proteomes" id="UP000195402">
    <property type="component" value="Unassembled WGS sequence"/>
</dbReference>
<dbReference type="Gene3D" id="3.30.420.10">
    <property type="entry name" value="Ribonuclease H-like superfamily/Ribonuclease H"/>
    <property type="match status" value="1"/>
</dbReference>
<evidence type="ECO:0000313" key="4">
    <source>
        <dbReference type="Proteomes" id="UP000195402"/>
    </source>
</evidence>
<dbReference type="Pfam" id="PF13456">
    <property type="entry name" value="RVT_3"/>
    <property type="match status" value="1"/>
</dbReference>
<dbReference type="PANTHER" id="PTHR47723:SF19">
    <property type="entry name" value="POLYNUCLEOTIDYL TRANSFERASE, RIBONUCLEASE H-LIKE SUPERFAMILY PROTEIN"/>
    <property type="match status" value="1"/>
</dbReference>
<evidence type="ECO:0000259" key="2">
    <source>
        <dbReference type="Pfam" id="PF13456"/>
    </source>
</evidence>
<dbReference type="EMBL" id="MVGT01003350">
    <property type="protein sequence ID" value="OVA04174.1"/>
    <property type="molecule type" value="Genomic_DNA"/>
</dbReference>
<dbReference type="OrthoDB" id="1263665at2759"/>
<reference evidence="3 4" key="1">
    <citation type="journal article" date="2017" name="Mol. Plant">
        <title>The Genome of Medicinal Plant Macleaya cordata Provides New Insights into Benzylisoquinoline Alkaloids Metabolism.</title>
        <authorList>
            <person name="Liu X."/>
            <person name="Liu Y."/>
            <person name="Huang P."/>
            <person name="Ma Y."/>
            <person name="Qing Z."/>
            <person name="Tang Q."/>
            <person name="Cao H."/>
            <person name="Cheng P."/>
            <person name="Zheng Y."/>
            <person name="Yuan Z."/>
            <person name="Zhou Y."/>
            <person name="Liu J."/>
            <person name="Tang Z."/>
            <person name="Zhuo Y."/>
            <person name="Zhang Y."/>
            <person name="Yu L."/>
            <person name="Huang J."/>
            <person name="Yang P."/>
            <person name="Peng Q."/>
            <person name="Zhang J."/>
            <person name="Jiang W."/>
            <person name="Zhang Z."/>
            <person name="Lin K."/>
            <person name="Ro D.K."/>
            <person name="Chen X."/>
            <person name="Xiong X."/>
            <person name="Shang Y."/>
            <person name="Huang S."/>
            <person name="Zeng J."/>
        </authorList>
    </citation>
    <scope>NUCLEOTIDE SEQUENCE [LARGE SCALE GENOMIC DNA]</scope>
    <source>
        <strain evidence="4">cv. BLH2017</strain>
        <tissue evidence="3">Root</tissue>
    </source>
</reference>
<dbReference type="InterPro" id="IPR053151">
    <property type="entry name" value="RNase_H-like"/>
</dbReference>
<keyword evidence="4" id="KW-1185">Reference proteome</keyword>
<proteinExistence type="predicted"/>
<sequence>MWDKDTTRHRHESKIKPYGGSTPKTITAHELQGIEAGLKLALNYGITNMRIGTDSKVVSSYFNSPNSKPPWHVAGIWDRIQNLRANFDVCLVEHIFRQTNRAVDKLASLRHTSEFLEITLSSFAEDLKKIIFEDKEGKEYYMM</sequence>
<dbReference type="InterPro" id="IPR002156">
    <property type="entry name" value="RNaseH_domain"/>
</dbReference>
<dbReference type="GO" id="GO:0004523">
    <property type="term" value="F:RNA-DNA hybrid ribonuclease activity"/>
    <property type="evidence" value="ECO:0007669"/>
    <property type="project" value="InterPro"/>
</dbReference>
<dbReference type="AlphaFoldDB" id="A0A200Q135"/>
<feature type="region of interest" description="Disordered" evidence="1">
    <location>
        <begin position="1"/>
        <end position="22"/>
    </location>
</feature>
<dbReference type="GO" id="GO:0003676">
    <property type="term" value="F:nucleic acid binding"/>
    <property type="evidence" value="ECO:0007669"/>
    <property type="project" value="InterPro"/>
</dbReference>
<comment type="caution">
    <text evidence="3">The sequence shown here is derived from an EMBL/GenBank/DDBJ whole genome shotgun (WGS) entry which is preliminary data.</text>
</comment>
<dbReference type="InterPro" id="IPR036397">
    <property type="entry name" value="RNaseH_sf"/>
</dbReference>
<dbReference type="SUPFAM" id="SSF53098">
    <property type="entry name" value="Ribonuclease H-like"/>
    <property type="match status" value="1"/>
</dbReference>
<dbReference type="CDD" id="cd06222">
    <property type="entry name" value="RNase_H_like"/>
    <property type="match status" value="1"/>
</dbReference>
<protein>
    <recommendedName>
        <fullName evidence="2">RNase H type-1 domain-containing protein</fullName>
    </recommendedName>
</protein>
<name>A0A200Q135_MACCD</name>